<proteinExistence type="predicted"/>
<keyword evidence="2" id="KW-1185">Reference proteome</keyword>
<sequence>MANAQNVLGTRLQLCCGNTGYTREGFCYVPAGDKGNHSICAVVTDEFLSFSKKMGNDLSTPRPEYGFDGLQAGDKWCLCAMRWEQARKAGVAPKVVLAATNKACLAEVQLADLQAHAVD</sequence>
<evidence type="ECO:0000313" key="1">
    <source>
        <dbReference type="EMBL" id="GAA0859582.1"/>
    </source>
</evidence>
<dbReference type="PANTHER" id="PTHR37466:SF1">
    <property type="entry name" value="SLR1628 PROTEIN"/>
    <property type="match status" value="1"/>
</dbReference>
<dbReference type="InterPro" id="IPR018714">
    <property type="entry name" value="DUF2237"/>
</dbReference>
<dbReference type="Pfam" id="PF09996">
    <property type="entry name" value="DUF2237"/>
    <property type="match status" value="1"/>
</dbReference>
<dbReference type="EMBL" id="BAAAFD010000012">
    <property type="protein sequence ID" value="GAA0859582.1"/>
    <property type="molecule type" value="Genomic_DNA"/>
</dbReference>
<gene>
    <name evidence="1" type="ORF">GCM10009114_33610</name>
</gene>
<organism evidence="1 2">
    <name type="scientific">Aliiglaciecola litoralis</name>
    <dbReference type="NCBI Taxonomy" id="582857"/>
    <lineage>
        <taxon>Bacteria</taxon>
        <taxon>Pseudomonadati</taxon>
        <taxon>Pseudomonadota</taxon>
        <taxon>Gammaproteobacteria</taxon>
        <taxon>Alteromonadales</taxon>
        <taxon>Alteromonadaceae</taxon>
        <taxon>Aliiglaciecola</taxon>
    </lineage>
</organism>
<dbReference type="PANTHER" id="PTHR37466">
    <property type="entry name" value="SLR1628 PROTEIN"/>
    <property type="match status" value="1"/>
</dbReference>
<reference evidence="1 2" key="1">
    <citation type="journal article" date="2019" name="Int. J. Syst. Evol. Microbiol.">
        <title>The Global Catalogue of Microorganisms (GCM) 10K type strain sequencing project: providing services to taxonomists for standard genome sequencing and annotation.</title>
        <authorList>
            <consortium name="The Broad Institute Genomics Platform"/>
            <consortium name="The Broad Institute Genome Sequencing Center for Infectious Disease"/>
            <person name="Wu L."/>
            <person name="Ma J."/>
        </authorList>
    </citation>
    <scope>NUCLEOTIDE SEQUENCE [LARGE SCALE GENOMIC DNA]</scope>
    <source>
        <strain evidence="1 2">JCM 15896</strain>
    </source>
</reference>
<evidence type="ECO:0000313" key="2">
    <source>
        <dbReference type="Proteomes" id="UP001500359"/>
    </source>
</evidence>
<dbReference type="RefSeq" id="WP_343862094.1">
    <property type="nucleotide sequence ID" value="NZ_BAAAFD010000012.1"/>
</dbReference>
<dbReference type="Proteomes" id="UP001500359">
    <property type="component" value="Unassembled WGS sequence"/>
</dbReference>
<accession>A0ABN1LRY7</accession>
<comment type="caution">
    <text evidence="1">The sequence shown here is derived from an EMBL/GenBank/DDBJ whole genome shotgun (WGS) entry which is preliminary data.</text>
</comment>
<name>A0ABN1LRY7_9ALTE</name>
<dbReference type="Gene3D" id="3.30.56.110">
    <property type="entry name" value="Protein of unknown function DUF2237"/>
    <property type="match status" value="1"/>
</dbReference>
<protein>
    <submittedName>
        <fullName evidence="1">DUF2237 domain-containing protein</fullName>
    </submittedName>
</protein>